<keyword evidence="2" id="KW-0472">Membrane</keyword>
<reference evidence="4 5" key="1">
    <citation type="submission" date="2024-11" db="EMBL/GenBank/DDBJ databases">
        <title>A near-complete genome assembly of Cinchona calisaya.</title>
        <authorList>
            <person name="Lian D.C."/>
            <person name="Zhao X.W."/>
            <person name="Wei L."/>
        </authorList>
    </citation>
    <scope>NUCLEOTIDE SEQUENCE [LARGE SCALE GENOMIC DNA]</scope>
    <source>
        <tissue evidence="4">Nenye</tissue>
    </source>
</reference>
<accession>A0ABD2YA65</accession>
<name>A0ABD2YA65_9GENT</name>
<evidence type="ECO:0000256" key="2">
    <source>
        <dbReference type="ARBA" id="ARBA00022475"/>
    </source>
</evidence>
<dbReference type="Gene3D" id="1.10.510.10">
    <property type="entry name" value="Transferase(Phosphotransferase) domain 1"/>
    <property type="match status" value="1"/>
</dbReference>
<dbReference type="Proteomes" id="UP001630127">
    <property type="component" value="Unassembled WGS sequence"/>
</dbReference>
<comment type="caution">
    <text evidence="4">The sequence shown here is derived from an EMBL/GenBank/DDBJ whole genome shotgun (WGS) entry which is preliminary data.</text>
</comment>
<organism evidence="4 5">
    <name type="scientific">Cinchona calisaya</name>
    <dbReference type="NCBI Taxonomy" id="153742"/>
    <lineage>
        <taxon>Eukaryota</taxon>
        <taxon>Viridiplantae</taxon>
        <taxon>Streptophyta</taxon>
        <taxon>Embryophyta</taxon>
        <taxon>Tracheophyta</taxon>
        <taxon>Spermatophyta</taxon>
        <taxon>Magnoliopsida</taxon>
        <taxon>eudicotyledons</taxon>
        <taxon>Gunneridae</taxon>
        <taxon>Pentapetalae</taxon>
        <taxon>asterids</taxon>
        <taxon>lamiids</taxon>
        <taxon>Gentianales</taxon>
        <taxon>Rubiaceae</taxon>
        <taxon>Cinchonoideae</taxon>
        <taxon>Cinchoneae</taxon>
        <taxon>Cinchona</taxon>
    </lineage>
</organism>
<dbReference type="Pfam" id="PF07714">
    <property type="entry name" value="PK_Tyr_Ser-Thr"/>
    <property type="match status" value="1"/>
</dbReference>
<keyword evidence="5" id="KW-1185">Reference proteome</keyword>
<evidence type="ECO:0000313" key="4">
    <source>
        <dbReference type="EMBL" id="KAL3503094.1"/>
    </source>
</evidence>
<evidence type="ECO:0000313" key="5">
    <source>
        <dbReference type="Proteomes" id="UP001630127"/>
    </source>
</evidence>
<dbReference type="EMBL" id="JBJUIK010000015">
    <property type="protein sequence ID" value="KAL3503094.1"/>
    <property type="molecule type" value="Genomic_DNA"/>
</dbReference>
<protein>
    <recommendedName>
        <fullName evidence="3">Protein kinase domain-containing protein</fullName>
    </recommendedName>
</protein>
<feature type="domain" description="Protein kinase" evidence="3">
    <location>
        <begin position="21"/>
        <end position="323"/>
    </location>
</feature>
<gene>
    <name evidence="4" type="ORF">ACH5RR_037543</name>
</gene>
<proteinExistence type="predicted"/>
<dbReference type="AlphaFoldDB" id="A0ABD2YA65"/>
<dbReference type="GO" id="GO:0005886">
    <property type="term" value="C:plasma membrane"/>
    <property type="evidence" value="ECO:0007669"/>
    <property type="project" value="UniProtKB-SubCell"/>
</dbReference>
<dbReference type="PROSITE" id="PS50011">
    <property type="entry name" value="PROTEIN_KINASE_DOM"/>
    <property type="match status" value="1"/>
</dbReference>
<sequence>MECETICSFSYDQLRELTDDFSQGNYIGTFQFGKIYRGKIKSAHEVKDVLVKIWGKPEIDFYYEGDNELRCMDELIIFRHEKLTCHPGMIKLLGYVQDEEHLGAVYDFKPLDTVYNLTPRDNFTWLQRIKVAFGFASLLKFLHKATPQQNPFVLRNISASHIVIDEEYNPKLFDVGLITGGVFPDRTQCGIYFIYGCMGYVDLSIGCTGEWNNKSDVFSFGVLLLNLITKRIFTKEDRKAATPLPHRWAWNQYAPRQSDSGIKLPVLVHQSLTADPDYCRSDGRKLTKLAMKCVGEDPEHRPDMKKIVNCLLKLRVIKQHADYLGKDILLHAQANLASKLM</sequence>
<evidence type="ECO:0000256" key="1">
    <source>
        <dbReference type="ARBA" id="ARBA00004236"/>
    </source>
</evidence>
<dbReference type="SUPFAM" id="SSF56112">
    <property type="entry name" value="Protein kinase-like (PK-like)"/>
    <property type="match status" value="1"/>
</dbReference>
<dbReference type="InterPro" id="IPR011009">
    <property type="entry name" value="Kinase-like_dom_sf"/>
</dbReference>
<dbReference type="Gene3D" id="3.30.200.20">
    <property type="entry name" value="Phosphorylase Kinase, domain 1"/>
    <property type="match status" value="1"/>
</dbReference>
<dbReference type="InterPro" id="IPR000719">
    <property type="entry name" value="Prot_kinase_dom"/>
</dbReference>
<dbReference type="PANTHER" id="PTHR45621">
    <property type="entry name" value="OS01G0588500 PROTEIN-RELATED"/>
    <property type="match status" value="1"/>
</dbReference>
<comment type="subcellular location">
    <subcellularLocation>
        <location evidence="1">Cell membrane</location>
    </subcellularLocation>
</comment>
<keyword evidence="2" id="KW-1003">Cell membrane</keyword>
<dbReference type="InterPro" id="IPR001245">
    <property type="entry name" value="Ser-Thr/Tyr_kinase_cat_dom"/>
</dbReference>
<evidence type="ECO:0000259" key="3">
    <source>
        <dbReference type="PROSITE" id="PS50011"/>
    </source>
</evidence>
<dbReference type="InterPro" id="IPR050823">
    <property type="entry name" value="Plant_Ser_Thr_Prot_Kinase"/>
</dbReference>